<dbReference type="EMBL" id="VSWD01000006">
    <property type="protein sequence ID" value="KAK3100004.1"/>
    <property type="molecule type" value="Genomic_DNA"/>
</dbReference>
<organism evidence="2 3">
    <name type="scientific">Pinctada imbricata</name>
    <name type="common">Atlantic pearl-oyster</name>
    <name type="synonym">Pinctada martensii</name>
    <dbReference type="NCBI Taxonomy" id="66713"/>
    <lineage>
        <taxon>Eukaryota</taxon>
        <taxon>Metazoa</taxon>
        <taxon>Spiralia</taxon>
        <taxon>Lophotrochozoa</taxon>
        <taxon>Mollusca</taxon>
        <taxon>Bivalvia</taxon>
        <taxon>Autobranchia</taxon>
        <taxon>Pteriomorphia</taxon>
        <taxon>Pterioida</taxon>
        <taxon>Pterioidea</taxon>
        <taxon>Pteriidae</taxon>
        <taxon>Pinctada</taxon>
    </lineage>
</organism>
<dbReference type="Pfam" id="PF13415">
    <property type="entry name" value="Beta-prop_FBX42"/>
    <property type="match status" value="1"/>
</dbReference>
<dbReference type="Proteomes" id="UP001186944">
    <property type="component" value="Unassembled WGS sequence"/>
</dbReference>
<feature type="compositionally biased region" description="Polar residues" evidence="1">
    <location>
        <begin position="461"/>
        <end position="475"/>
    </location>
</feature>
<comment type="caution">
    <text evidence="2">The sequence shown here is derived from an EMBL/GenBank/DDBJ whole genome shotgun (WGS) entry which is preliminary data.</text>
</comment>
<dbReference type="InterPro" id="IPR015915">
    <property type="entry name" value="Kelch-typ_b-propeller"/>
</dbReference>
<evidence type="ECO:0000256" key="1">
    <source>
        <dbReference type="SAM" id="MobiDB-lite"/>
    </source>
</evidence>
<dbReference type="InterPro" id="IPR052821">
    <property type="entry name" value="F-box_only_SRC"/>
</dbReference>
<proteinExistence type="predicted"/>
<evidence type="ECO:0000313" key="3">
    <source>
        <dbReference type="Proteomes" id="UP001186944"/>
    </source>
</evidence>
<dbReference type="Gene3D" id="2.120.10.80">
    <property type="entry name" value="Kelch-type beta propeller"/>
    <property type="match status" value="1"/>
</dbReference>
<feature type="region of interest" description="Disordered" evidence="1">
    <location>
        <begin position="292"/>
        <end position="393"/>
    </location>
</feature>
<dbReference type="GO" id="GO:1990756">
    <property type="term" value="F:ubiquitin-like ligase-substrate adaptor activity"/>
    <property type="evidence" value="ECO:0007669"/>
    <property type="project" value="TreeGrafter"/>
</dbReference>
<feature type="region of interest" description="Disordered" evidence="1">
    <location>
        <begin position="461"/>
        <end position="488"/>
    </location>
</feature>
<protein>
    <submittedName>
        <fullName evidence="2">Uncharacterized protein</fullName>
    </submittedName>
</protein>
<evidence type="ECO:0000313" key="2">
    <source>
        <dbReference type="EMBL" id="KAK3100004.1"/>
    </source>
</evidence>
<dbReference type="PANTHER" id="PTHR46432:SF1">
    <property type="entry name" value="F-BOX ONLY PROTEIN 42"/>
    <property type="match status" value="1"/>
</dbReference>
<dbReference type="AlphaFoldDB" id="A0AA88Y8A7"/>
<feature type="compositionally biased region" description="Basic residues" evidence="1">
    <location>
        <begin position="479"/>
        <end position="488"/>
    </location>
</feature>
<name>A0AA88Y8A7_PINIB</name>
<sequence length="578" mass="65330">MRVEFGNCQECDDSGIMSGYSVSVVGQIYQTFHSSLWDGKLNWSVITPEAGSSITERYSHCACYYDKSVYIFGGCTSTNTTFNDLWRFDLRARQWIRPLAIGTYPSPKACASMVVYKDSLVLFGGWSHPTPYPLHQAARYFSELHIYKPESNRWFHLNTMSPVSPNPTAGHSASVVGDHMVVFGGSNVPWDRTNDVWVFDFIDMMWQRKPTSMKKPNPRYGQTQITLDRHHILIIGGCGGPNQIFNDLWLLKMDTDPWTWEEITVENPQFSPPQLWCHPACKVDDKVVLLSKPIKPPPSKETSEQPHITRQKIWIPPREDRSQRPSSPQPGPSNAIDSQQGASGRSLSDSRDSSMDTDDNTSQASGRSEFKHPGDVSGSPRSRDRMSRSHNQCQLSNERLQAHSYDTSFSVPSNQGRLQAFAVSNSDSGQPGPFMRPSASRNREKQLEALRKFEEKLQETLANQNRGQPSANQSENKSRYYKSPKPKRKEPVAPMLLHVLDISEVTTSRVARWRPVVENTSLNAAEETVFYSLVQGRGELILFGGVQKDIQSMQRGMDPKSHVVSNNLYILSPKKHYL</sequence>
<dbReference type="PANTHER" id="PTHR46432">
    <property type="entry name" value="F-BOX ONLY PROTEIN 42"/>
    <property type="match status" value="1"/>
</dbReference>
<reference evidence="2" key="1">
    <citation type="submission" date="2019-08" db="EMBL/GenBank/DDBJ databases">
        <title>The improved chromosome-level genome for the pearl oyster Pinctada fucata martensii using PacBio sequencing and Hi-C.</title>
        <authorList>
            <person name="Zheng Z."/>
        </authorList>
    </citation>
    <scope>NUCLEOTIDE SEQUENCE</scope>
    <source>
        <strain evidence="2">ZZ-2019</strain>
        <tissue evidence="2">Adductor muscle</tissue>
    </source>
</reference>
<accession>A0AA88Y8A7</accession>
<feature type="region of interest" description="Disordered" evidence="1">
    <location>
        <begin position="423"/>
        <end position="445"/>
    </location>
</feature>
<gene>
    <name evidence="2" type="ORF">FSP39_013355</name>
</gene>
<keyword evidence="3" id="KW-1185">Reference proteome</keyword>
<dbReference type="GO" id="GO:0019005">
    <property type="term" value="C:SCF ubiquitin ligase complex"/>
    <property type="evidence" value="ECO:0007669"/>
    <property type="project" value="TreeGrafter"/>
</dbReference>
<dbReference type="SUPFAM" id="SSF117281">
    <property type="entry name" value="Kelch motif"/>
    <property type="match status" value="1"/>
</dbReference>